<evidence type="ECO:0000259" key="8">
    <source>
        <dbReference type="PROSITE" id="PS50059"/>
    </source>
</evidence>
<evidence type="ECO:0000256" key="7">
    <source>
        <dbReference type="SAM" id="SignalP"/>
    </source>
</evidence>
<evidence type="ECO:0000313" key="9">
    <source>
        <dbReference type="EMBL" id="MCX2977864.1"/>
    </source>
</evidence>
<dbReference type="InterPro" id="IPR046357">
    <property type="entry name" value="PPIase_dom_sf"/>
</dbReference>
<sequence>MKKSLLALGLLSALGLQACNQQSAPAAQDAAPTTTAAAPAATAGPSLDSSQQRLSYGLAYSMGMNFKTNDNLPDLDTDAFTAGLTDGLTGADPQMTEEEISAEMQAYQEVAMAEQQAAQAEMAETNAALGAAFLVENGAREGVVTTESGLQYEILTAGEGPKPTAEDTVEVHYKGTLVDGTEFDSSYSRGETVSFGVGQVIPGWTEALQLMPVGSKWKVAIPSELAYGAGGAGQVIGPNAALVFEVELVSIPSEAAAED</sequence>
<keyword evidence="10" id="KW-1185">Reference proteome</keyword>
<reference evidence="9" key="1">
    <citation type="submission" date="2019-02" db="EMBL/GenBank/DDBJ databases">
        <authorList>
            <person name="Li S.-H."/>
        </authorList>
    </citation>
    <scope>NUCLEOTIDE SEQUENCE</scope>
    <source>
        <strain evidence="9">IMCC11814</strain>
    </source>
</reference>
<evidence type="ECO:0000256" key="2">
    <source>
        <dbReference type="ARBA" id="ARBA00006577"/>
    </source>
</evidence>
<evidence type="ECO:0000256" key="1">
    <source>
        <dbReference type="ARBA" id="ARBA00000971"/>
    </source>
</evidence>
<keyword evidence="7" id="KW-0732">Signal</keyword>
<dbReference type="EC" id="5.2.1.8" evidence="6"/>
<dbReference type="Proteomes" id="UP001143304">
    <property type="component" value="Unassembled WGS sequence"/>
</dbReference>
<keyword evidence="3 5" id="KW-0697">Rotamase</keyword>
<feature type="domain" description="PPIase FKBP-type" evidence="8">
    <location>
        <begin position="166"/>
        <end position="252"/>
    </location>
</feature>
<dbReference type="PROSITE" id="PS51257">
    <property type="entry name" value="PROKAR_LIPOPROTEIN"/>
    <property type="match status" value="1"/>
</dbReference>
<dbReference type="EMBL" id="SHNO01000001">
    <property type="protein sequence ID" value="MCX2977864.1"/>
    <property type="molecule type" value="Genomic_DNA"/>
</dbReference>
<dbReference type="Gene3D" id="3.10.50.40">
    <property type="match status" value="1"/>
</dbReference>
<evidence type="ECO:0000256" key="3">
    <source>
        <dbReference type="ARBA" id="ARBA00023110"/>
    </source>
</evidence>
<dbReference type="SUPFAM" id="SSF54534">
    <property type="entry name" value="FKBP-like"/>
    <property type="match status" value="1"/>
</dbReference>
<gene>
    <name evidence="9" type="ORF">EYC82_10915</name>
</gene>
<dbReference type="GO" id="GO:0016853">
    <property type="term" value="F:isomerase activity"/>
    <property type="evidence" value="ECO:0007669"/>
    <property type="project" value="UniProtKB-KW"/>
</dbReference>
<comment type="caution">
    <text evidence="9">The sequence shown here is derived from an EMBL/GenBank/DDBJ whole genome shotgun (WGS) entry which is preliminary data.</text>
</comment>
<evidence type="ECO:0000256" key="6">
    <source>
        <dbReference type="RuleBase" id="RU003915"/>
    </source>
</evidence>
<dbReference type="Gene3D" id="1.10.287.460">
    <property type="entry name" value="Peptidyl-prolyl cis-trans isomerase, FKBP-type, N-terminal domain"/>
    <property type="match status" value="1"/>
</dbReference>
<accession>A0ABT3T8R8</accession>
<feature type="signal peptide" evidence="7">
    <location>
        <begin position="1"/>
        <end position="18"/>
    </location>
</feature>
<dbReference type="Pfam" id="PF01346">
    <property type="entry name" value="FKBP_N"/>
    <property type="match status" value="1"/>
</dbReference>
<dbReference type="PROSITE" id="PS50059">
    <property type="entry name" value="FKBP_PPIASE"/>
    <property type="match status" value="1"/>
</dbReference>
<dbReference type="PANTHER" id="PTHR43811">
    <property type="entry name" value="FKBP-TYPE PEPTIDYL-PROLYL CIS-TRANS ISOMERASE FKPA"/>
    <property type="match status" value="1"/>
</dbReference>
<comment type="catalytic activity">
    <reaction evidence="1 5 6">
        <text>[protein]-peptidylproline (omega=180) = [protein]-peptidylproline (omega=0)</text>
        <dbReference type="Rhea" id="RHEA:16237"/>
        <dbReference type="Rhea" id="RHEA-COMP:10747"/>
        <dbReference type="Rhea" id="RHEA-COMP:10748"/>
        <dbReference type="ChEBI" id="CHEBI:83833"/>
        <dbReference type="ChEBI" id="CHEBI:83834"/>
        <dbReference type="EC" id="5.2.1.8"/>
    </reaction>
</comment>
<proteinExistence type="inferred from homology"/>
<protein>
    <recommendedName>
        <fullName evidence="6">Peptidyl-prolyl cis-trans isomerase</fullName>
        <ecNumber evidence="6">5.2.1.8</ecNumber>
    </recommendedName>
</protein>
<name>A0ABT3T8R8_9GAMM</name>
<evidence type="ECO:0000256" key="5">
    <source>
        <dbReference type="PROSITE-ProRule" id="PRU00277"/>
    </source>
</evidence>
<dbReference type="PANTHER" id="PTHR43811:SF19">
    <property type="entry name" value="39 KDA FK506-BINDING NUCLEAR PROTEIN"/>
    <property type="match status" value="1"/>
</dbReference>
<feature type="chain" id="PRO_5046547281" description="Peptidyl-prolyl cis-trans isomerase" evidence="7">
    <location>
        <begin position="19"/>
        <end position="259"/>
    </location>
</feature>
<keyword evidence="4 5" id="KW-0413">Isomerase</keyword>
<comment type="similarity">
    <text evidence="2 6">Belongs to the FKBP-type PPIase family.</text>
</comment>
<dbReference type="InterPro" id="IPR036944">
    <property type="entry name" value="PPIase_FKBP_N_sf"/>
</dbReference>
<evidence type="ECO:0000313" key="10">
    <source>
        <dbReference type="Proteomes" id="UP001143304"/>
    </source>
</evidence>
<dbReference type="InterPro" id="IPR001179">
    <property type="entry name" value="PPIase_FKBP_dom"/>
</dbReference>
<dbReference type="Pfam" id="PF00254">
    <property type="entry name" value="FKBP_C"/>
    <property type="match status" value="1"/>
</dbReference>
<evidence type="ECO:0000256" key="4">
    <source>
        <dbReference type="ARBA" id="ARBA00023235"/>
    </source>
</evidence>
<dbReference type="RefSeq" id="WP_279249571.1">
    <property type="nucleotide sequence ID" value="NZ_SHNO01000001.1"/>
</dbReference>
<dbReference type="InterPro" id="IPR000774">
    <property type="entry name" value="PPIase_FKBP_N"/>
</dbReference>
<organism evidence="9 10">
    <name type="scientific">Candidatus Marimicrobium litorale</name>
    <dbReference type="NCBI Taxonomy" id="2518991"/>
    <lineage>
        <taxon>Bacteria</taxon>
        <taxon>Pseudomonadati</taxon>
        <taxon>Pseudomonadota</taxon>
        <taxon>Gammaproteobacteria</taxon>
        <taxon>Cellvibrionales</taxon>
        <taxon>Halieaceae</taxon>
        <taxon>Marimicrobium</taxon>
    </lineage>
</organism>